<accession>A0A166B4Q2</accession>
<evidence type="ECO:0000313" key="9">
    <source>
        <dbReference type="Proteomes" id="UP000077428"/>
    </source>
</evidence>
<dbReference type="EMBL" id="LWMU01000062">
    <property type="protein sequence ID" value="KZX12859.1"/>
    <property type="molecule type" value="Genomic_DNA"/>
</dbReference>
<dbReference type="AlphaFoldDB" id="A0A166B4Q2"/>
<gene>
    <name evidence="8" type="ORF">MBORA_10370</name>
</gene>
<feature type="transmembrane region" description="Helical" evidence="6">
    <location>
        <begin position="76"/>
        <end position="97"/>
    </location>
</feature>
<keyword evidence="3 6" id="KW-0812">Transmembrane</keyword>
<protein>
    <submittedName>
        <fullName evidence="8">Cobalt transport protein CbiN</fullName>
    </submittedName>
</protein>
<evidence type="ECO:0000313" key="8">
    <source>
        <dbReference type="EMBL" id="KZX12859.1"/>
    </source>
</evidence>
<feature type="domain" description="PDGLE" evidence="7">
    <location>
        <begin position="8"/>
        <end position="99"/>
    </location>
</feature>
<evidence type="ECO:0000256" key="3">
    <source>
        <dbReference type="ARBA" id="ARBA00022692"/>
    </source>
</evidence>
<evidence type="ECO:0000256" key="5">
    <source>
        <dbReference type="ARBA" id="ARBA00023136"/>
    </source>
</evidence>
<dbReference type="RefSeq" id="WP_042693375.1">
    <property type="nucleotide sequence ID" value="NZ_CABMAB010000021.1"/>
</dbReference>
<evidence type="ECO:0000256" key="2">
    <source>
        <dbReference type="ARBA" id="ARBA00022475"/>
    </source>
</evidence>
<dbReference type="OrthoDB" id="142687at2157"/>
<sequence length="99" mass="10446">MDQKDKYLIAVAIVICIVISCLSPYIASGDPDGLEKSAEDSGVAEDFSIEEINGIPDALFPDYAFADAPDDQTLQIVALIIGTIVTLGLGYIVGIAVKK</sequence>
<dbReference type="STRING" id="66851.MBORA_10370"/>
<keyword evidence="9" id="KW-1185">Reference proteome</keyword>
<evidence type="ECO:0000256" key="4">
    <source>
        <dbReference type="ARBA" id="ARBA00022989"/>
    </source>
</evidence>
<dbReference type="GO" id="GO:0005886">
    <property type="term" value="C:plasma membrane"/>
    <property type="evidence" value="ECO:0007669"/>
    <property type="project" value="UniProtKB-SubCell"/>
</dbReference>
<evidence type="ECO:0000256" key="6">
    <source>
        <dbReference type="SAM" id="Phobius"/>
    </source>
</evidence>
<keyword evidence="2" id="KW-1003">Cell membrane</keyword>
<dbReference type="InterPro" id="IPR025937">
    <property type="entry name" value="PDGLE_dom"/>
</dbReference>
<proteinExistence type="predicted"/>
<keyword evidence="4 6" id="KW-1133">Transmembrane helix</keyword>
<evidence type="ECO:0000256" key="1">
    <source>
        <dbReference type="ARBA" id="ARBA00004236"/>
    </source>
</evidence>
<comment type="subcellular location">
    <subcellularLocation>
        <location evidence="1">Cell membrane</location>
    </subcellularLocation>
</comment>
<dbReference type="PROSITE" id="PS51257">
    <property type="entry name" value="PROKAR_LIPOPROTEIN"/>
    <property type="match status" value="1"/>
</dbReference>
<feature type="transmembrane region" description="Helical" evidence="6">
    <location>
        <begin position="7"/>
        <end position="27"/>
    </location>
</feature>
<keyword evidence="5 6" id="KW-0472">Membrane</keyword>
<organism evidence="8 9">
    <name type="scientific">Methanobrevibacter oralis</name>
    <dbReference type="NCBI Taxonomy" id="66851"/>
    <lineage>
        <taxon>Archaea</taxon>
        <taxon>Methanobacteriati</taxon>
        <taxon>Methanobacteriota</taxon>
        <taxon>Methanomada group</taxon>
        <taxon>Methanobacteria</taxon>
        <taxon>Methanobacteriales</taxon>
        <taxon>Methanobacteriaceae</taxon>
        <taxon>Methanobrevibacter</taxon>
    </lineage>
</organism>
<evidence type="ECO:0000259" key="7">
    <source>
        <dbReference type="Pfam" id="PF13190"/>
    </source>
</evidence>
<reference evidence="9" key="1">
    <citation type="journal article" date="2016" name="Genome Announc.">
        <title>Draft Genome Sequences of Methanobrevibacter curvatus DSM11111, Methanobrevibacter cuticularis DSM11139, Methanobrevibacter filiformis DSM11501, and Methanobrevibacter oralis DSM7256.</title>
        <authorList>
            <person name="Poehlein A."/>
            <person name="Seedorf H."/>
        </authorList>
    </citation>
    <scope>NUCLEOTIDE SEQUENCE [LARGE SCALE GENOMIC DNA]</scope>
    <source>
        <strain evidence="9">DSM 7256 / JCM 30027 / ZR</strain>
    </source>
</reference>
<dbReference type="Pfam" id="PF13190">
    <property type="entry name" value="PDGLE"/>
    <property type="match status" value="1"/>
</dbReference>
<dbReference type="Proteomes" id="UP000077428">
    <property type="component" value="Unassembled WGS sequence"/>
</dbReference>
<dbReference type="PATRIC" id="fig|66851.6.peg.1137"/>
<name>A0A166B4Q2_METOA</name>
<comment type="caution">
    <text evidence="8">The sequence shown here is derived from an EMBL/GenBank/DDBJ whole genome shotgun (WGS) entry which is preliminary data.</text>
</comment>